<comment type="similarity">
    <text evidence="1">Belongs to the lyase 1 family. Adenylosuccinate lyase subfamily.</text>
</comment>
<evidence type="ECO:0000256" key="5">
    <source>
        <dbReference type="ARBA" id="ARBA00025704"/>
    </source>
</evidence>
<comment type="caution">
    <text evidence="8">The sequence shown here is derived from an EMBL/GenBank/DDBJ whole genome shotgun (WGS) entry which is preliminary data.</text>
</comment>
<dbReference type="InterPro" id="IPR008948">
    <property type="entry name" value="L-Aspartase-like"/>
</dbReference>
<dbReference type="InterPro" id="IPR004769">
    <property type="entry name" value="Pur_lyase"/>
</dbReference>
<reference evidence="8" key="1">
    <citation type="submission" date="2013-08" db="EMBL/GenBank/DDBJ databases">
        <authorList>
            <person name="Mendez C."/>
            <person name="Richter M."/>
            <person name="Ferrer M."/>
            <person name="Sanchez J."/>
        </authorList>
    </citation>
    <scope>NUCLEOTIDE SEQUENCE</scope>
</reference>
<evidence type="ECO:0000256" key="2">
    <source>
        <dbReference type="ARBA" id="ARBA00012339"/>
    </source>
</evidence>
<evidence type="ECO:0000256" key="6">
    <source>
        <dbReference type="ARBA" id="ARBA00030717"/>
    </source>
</evidence>
<dbReference type="Pfam" id="PF10397">
    <property type="entry name" value="ADSL_C"/>
    <property type="match status" value="1"/>
</dbReference>
<organism evidence="8">
    <name type="scientific">mine drainage metagenome</name>
    <dbReference type="NCBI Taxonomy" id="410659"/>
    <lineage>
        <taxon>unclassified sequences</taxon>
        <taxon>metagenomes</taxon>
        <taxon>ecological metagenomes</taxon>
    </lineage>
</organism>
<dbReference type="SUPFAM" id="SSF48557">
    <property type="entry name" value="L-aspartase-like"/>
    <property type="match status" value="1"/>
</dbReference>
<dbReference type="GO" id="GO:0044208">
    <property type="term" value="P:'de novo' AMP biosynthetic process"/>
    <property type="evidence" value="ECO:0007669"/>
    <property type="project" value="UniProtKB-UniPathway"/>
</dbReference>
<dbReference type="PANTHER" id="PTHR43172:SF1">
    <property type="entry name" value="ADENYLOSUCCINATE LYASE"/>
    <property type="match status" value="1"/>
</dbReference>
<dbReference type="GO" id="GO:0006189">
    <property type="term" value="P:'de novo' IMP biosynthetic process"/>
    <property type="evidence" value="ECO:0007669"/>
    <property type="project" value="UniProtKB-UniPathway"/>
</dbReference>
<dbReference type="GO" id="GO:0004018">
    <property type="term" value="F:N6-(1,2-dicarboxyethyl)AMP AMP-lyase (fumarate-forming) activity"/>
    <property type="evidence" value="ECO:0007669"/>
    <property type="project" value="InterPro"/>
</dbReference>
<dbReference type="Gene3D" id="1.10.275.10">
    <property type="entry name" value="Fumarase/aspartase (N-terminal domain)"/>
    <property type="match status" value="1"/>
</dbReference>
<dbReference type="UniPathway" id="UPA00074">
    <property type="reaction ID" value="UER00132"/>
</dbReference>
<dbReference type="InterPro" id="IPR000362">
    <property type="entry name" value="Fumarate_lyase_fam"/>
</dbReference>
<dbReference type="GO" id="GO:0005829">
    <property type="term" value="C:cytosol"/>
    <property type="evidence" value="ECO:0007669"/>
    <property type="project" value="TreeGrafter"/>
</dbReference>
<dbReference type="InterPro" id="IPR022761">
    <property type="entry name" value="Fumarate_lyase_N"/>
</dbReference>
<keyword evidence="4 8" id="KW-0456">Lyase</keyword>
<dbReference type="PRINTS" id="PR00149">
    <property type="entry name" value="FUMRATELYASE"/>
</dbReference>
<name>T1BVN5_9ZZZZ</name>
<dbReference type="CDD" id="cd01360">
    <property type="entry name" value="Adenylsuccinate_lyase_1"/>
    <property type="match status" value="1"/>
</dbReference>
<dbReference type="InterPro" id="IPR019468">
    <property type="entry name" value="AdenyloSucc_lyase_C"/>
</dbReference>
<dbReference type="EMBL" id="AUZX01007855">
    <property type="protein sequence ID" value="EQD57980.1"/>
    <property type="molecule type" value="Genomic_DNA"/>
</dbReference>
<evidence type="ECO:0000259" key="7">
    <source>
        <dbReference type="SMART" id="SM00998"/>
    </source>
</evidence>
<evidence type="ECO:0000313" key="8">
    <source>
        <dbReference type="EMBL" id="EQD57980.1"/>
    </source>
</evidence>
<dbReference type="EC" id="4.3.2.2" evidence="2"/>
<evidence type="ECO:0000256" key="3">
    <source>
        <dbReference type="ARBA" id="ARBA00017058"/>
    </source>
</evidence>
<dbReference type="Gene3D" id="1.20.200.10">
    <property type="entry name" value="Fumarase/aspartase (Central domain)"/>
    <property type="match status" value="1"/>
</dbReference>
<evidence type="ECO:0000256" key="4">
    <source>
        <dbReference type="ARBA" id="ARBA00023239"/>
    </source>
</evidence>
<dbReference type="Gene3D" id="1.10.40.30">
    <property type="entry name" value="Fumarase/aspartase (C-terminal domain)"/>
    <property type="match status" value="1"/>
</dbReference>
<dbReference type="PRINTS" id="PR00145">
    <property type="entry name" value="ARGSUCLYASE"/>
</dbReference>
<dbReference type="SMART" id="SM00998">
    <property type="entry name" value="ADSL_C"/>
    <property type="match status" value="1"/>
</dbReference>
<dbReference type="Pfam" id="PF00206">
    <property type="entry name" value="Lyase_1"/>
    <property type="match status" value="1"/>
</dbReference>
<evidence type="ECO:0000256" key="1">
    <source>
        <dbReference type="ARBA" id="ARBA00008273"/>
    </source>
</evidence>
<dbReference type="PANTHER" id="PTHR43172">
    <property type="entry name" value="ADENYLOSUCCINATE LYASE"/>
    <property type="match status" value="1"/>
</dbReference>
<dbReference type="UniPathway" id="UPA00075">
    <property type="reaction ID" value="UER00336"/>
</dbReference>
<proteinExistence type="inferred from homology"/>
<gene>
    <name evidence="8" type="ORF">B1A_11018</name>
</gene>
<dbReference type="InterPro" id="IPR024083">
    <property type="entry name" value="Fumarase/histidase_N"/>
</dbReference>
<dbReference type="GO" id="GO:0070626">
    <property type="term" value="F:(S)-2-(5-amino-1-(5-phospho-D-ribosyl)imidazole-4-carboxamido) succinate lyase (fumarate-forming) activity"/>
    <property type="evidence" value="ECO:0007669"/>
    <property type="project" value="TreeGrafter"/>
</dbReference>
<reference evidence="8" key="2">
    <citation type="journal article" date="2014" name="ISME J.">
        <title>Microbial stratification in low pH oxic and suboxic macroscopic growths along an acid mine drainage.</title>
        <authorList>
            <person name="Mendez-Garcia C."/>
            <person name="Mesa V."/>
            <person name="Sprenger R.R."/>
            <person name="Richter M."/>
            <person name="Diez M.S."/>
            <person name="Solano J."/>
            <person name="Bargiela R."/>
            <person name="Golyshina O.V."/>
            <person name="Manteca A."/>
            <person name="Ramos J.L."/>
            <person name="Gallego J.R."/>
            <person name="Llorente I."/>
            <person name="Martins Dos Santos V.A."/>
            <person name="Jensen O.N."/>
            <person name="Pelaez A.I."/>
            <person name="Sanchez J."/>
            <person name="Ferrer M."/>
        </authorList>
    </citation>
    <scope>NUCLEOTIDE SEQUENCE</scope>
</reference>
<protein>
    <recommendedName>
        <fullName evidence="3">Adenylosuccinate lyase</fullName>
        <ecNumber evidence="2">4.3.2.2</ecNumber>
    </recommendedName>
    <alternativeName>
        <fullName evidence="6">Adenylosuccinase</fullName>
    </alternativeName>
</protein>
<sequence>MLEAELAISTAQEEFKLIPQGSSEKLKIAISVGIKPKRVKEIESEIRHDIMALIKAISENGEELNYLHFGITSNDINDTATALQLKEFLVFLMDDLYLLQKAFISLIKKYKNSPMLGRTHGQHASPITFGLKMSAYLSEVNRHIERIGQAMPRILVGKALGPVGTGASMGKLGLSVSKKAMEILGLNSEIATGQIVARDRYVEFLSILSGISASLEKFTTEVRNLQRPEIDEVMENFDSKNQVGSSSMPSKRNPIDSENVCSLSRIIRAMVTPEIEGSITWHERDLTNSALERFTIPYSCILIDHILLKSANIFQYLYVNEKRMLENLVNSQFTISERIVTQLTLKGLNRQESHELVRKASMNSYNEQKGFKQALIEQKIEKYIDEKELDILLLSYTFVGAAEEICEQIVTESEKLMII</sequence>
<comment type="pathway">
    <text evidence="5">Purine metabolism.</text>
</comment>
<dbReference type="NCBIfam" id="TIGR00928">
    <property type="entry name" value="purB"/>
    <property type="match status" value="1"/>
</dbReference>
<accession>T1BVN5</accession>
<feature type="domain" description="Adenylosuccinate lyase C-terminal" evidence="7">
    <location>
        <begin position="331"/>
        <end position="410"/>
    </location>
</feature>
<dbReference type="AlphaFoldDB" id="T1BVN5"/>